<gene>
    <name evidence="11" type="primary">galK</name>
    <name evidence="16" type="ORF">SAMN05421687_10317</name>
</gene>
<comment type="subcellular location">
    <subcellularLocation>
        <location evidence="11">Cytoplasm</location>
    </subcellularLocation>
</comment>
<evidence type="ECO:0000256" key="10">
    <source>
        <dbReference type="ARBA" id="ARBA00023277"/>
    </source>
</evidence>
<accession>A0A1N7IYY0</accession>
<dbReference type="PIRSF" id="PIRSF000530">
    <property type="entry name" value="Galactokinase"/>
    <property type="match status" value="1"/>
</dbReference>
<evidence type="ECO:0000256" key="4">
    <source>
        <dbReference type="ARBA" id="ARBA00022723"/>
    </source>
</evidence>
<keyword evidence="5 11" id="KW-0547">Nucleotide-binding</keyword>
<dbReference type="Pfam" id="PF00288">
    <property type="entry name" value="GHMP_kinases_N"/>
    <property type="match status" value="1"/>
</dbReference>
<evidence type="ECO:0000256" key="6">
    <source>
        <dbReference type="ARBA" id="ARBA00022777"/>
    </source>
</evidence>
<evidence type="ECO:0000259" key="13">
    <source>
        <dbReference type="Pfam" id="PF00288"/>
    </source>
</evidence>
<dbReference type="GO" id="GO:0000287">
    <property type="term" value="F:magnesium ion binding"/>
    <property type="evidence" value="ECO:0007669"/>
    <property type="project" value="UniProtKB-UniRule"/>
</dbReference>
<dbReference type="RefSeq" id="WP_076557460.1">
    <property type="nucleotide sequence ID" value="NZ_FTOC01000003.1"/>
</dbReference>
<dbReference type="InterPro" id="IPR006203">
    <property type="entry name" value="GHMP_knse_ATP-bd_CS"/>
</dbReference>
<name>A0A1N7IYY0_9BACI</name>
<dbReference type="Pfam" id="PF08544">
    <property type="entry name" value="GHMP_kinases_C"/>
    <property type="match status" value="1"/>
</dbReference>
<dbReference type="PANTHER" id="PTHR10457">
    <property type="entry name" value="MEVALONATE KINASE/GALACTOKINASE"/>
    <property type="match status" value="1"/>
</dbReference>
<dbReference type="Gene3D" id="3.30.230.10">
    <property type="match status" value="1"/>
</dbReference>
<evidence type="ECO:0000256" key="12">
    <source>
        <dbReference type="NCBIfam" id="TIGR00131"/>
    </source>
</evidence>
<dbReference type="EC" id="2.7.1.6" evidence="11 12"/>
<dbReference type="GO" id="GO:0005524">
    <property type="term" value="F:ATP binding"/>
    <property type="evidence" value="ECO:0007669"/>
    <property type="project" value="UniProtKB-UniRule"/>
</dbReference>
<dbReference type="HAMAP" id="MF_00246">
    <property type="entry name" value="Galactokinase"/>
    <property type="match status" value="1"/>
</dbReference>
<keyword evidence="7 11" id="KW-0067">ATP-binding</keyword>
<keyword evidence="9 11" id="KW-0299">Galactose metabolism</keyword>
<keyword evidence="17" id="KW-1185">Reference proteome</keyword>
<comment type="function">
    <text evidence="11">Catalyzes the transfer of the gamma-phosphate of ATP to D-galactose to form alpha-D-galactose-1-phosphate (Gal-1-P).</text>
</comment>
<evidence type="ECO:0000313" key="17">
    <source>
        <dbReference type="Proteomes" id="UP000187608"/>
    </source>
</evidence>
<dbReference type="InterPro" id="IPR036554">
    <property type="entry name" value="GHMP_kinase_C_sf"/>
</dbReference>
<dbReference type="UniPathway" id="UPA00214"/>
<organism evidence="16 17">
    <name type="scientific">Salimicrobium flavidum</name>
    <dbReference type="NCBI Taxonomy" id="570947"/>
    <lineage>
        <taxon>Bacteria</taxon>
        <taxon>Bacillati</taxon>
        <taxon>Bacillota</taxon>
        <taxon>Bacilli</taxon>
        <taxon>Bacillales</taxon>
        <taxon>Bacillaceae</taxon>
        <taxon>Salimicrobium</taxon>
    </lineage>
</organism>
<dbReference type="GO" id="GO:0005829">
    <property type="term" value="C:cytosol"/>
    <property type="evidence" value="ECO:0007669"/>
    <property type="project" value="TreeGrafter"/>
</dbReference>
<dbReference type="PANTHER" id="PTHR10457:SF7">
    <property type="entry name" value="GALACTOKINASE-RELATED"/>
    <property type="match status" value="1"/>
</dbReference>
<evidence type="ECO:0000256" key="2">
    <source>
        <dbReference type="ARBA" id="ARBA00022490"/>
    </source>
</evidence>
<feature type="domain" description="GHMP kinase N-terminal" evidence="13">
    <location>
        <begin position="92"/>
        <end position="180"/>
    </location>
</feature>
<dbReference type="SUPFAM" id="SSF54211">
    <property type="entry name" value="Ribosomal protein S5 domain 2-like"/>
    <property type="match status" value="1"/>
</dbReference>
<feature type="active site" description="Proton acceptor" evidence="11">
    <location>
        <position position="173"/>
    </location>
</feature>
<keyword evidence="2 11" id="KW-0963">Cytoplasm</keyword>
<dbReference type="STRING" id="570947.SAMN05421687_10317"/>
<dbReference type="Proteomes" id="UP000187608">
    <property type="component" value="Unassembled WGS sequence"/>
</dbReference>
<dbReference type="PRINTS" id="PR00959">
    <property type="entry name" value="MEVGALKINASE"/>
</dbReference>
<dbReference type="InterPro" id="IPR013750">
    <property type="entry name" value="GHMP_kinase_C_dom"/>
</dbReference>
<evidence type="ECO:0000313" key="16">
    <source>
        <dbReference type="EMBL" id="SIS42315.1"/>
    </source>
</evidence>
<keyword evidence="4 11" id="KW-0479">Metal-binding</keyword>
<dbReference type="AlphaFoldDB" id="A0A1N7IYY0"/>
<dbReference type="Gene3D" id="3.30.70.890">
    <property type="entry name" value="GHMP kinase, C-terminal domain"/>
    <property type="match status" value="1"/>
</dbReference>
<keyword evidence="6 11" id="KW-0418">Kinase</keyword>
<comment type="similarity">
    <text evidence="1 11">Belongs to the GHMP kinase family. GalK subfamily.</text>
</comment>
<dbReference type="FunFam" id="3.30.70.890:FF:000001">
    <property type="entry name" value="Galactokinase"/>
    <property type="match status" value="1"/>
</dbReference>
<evidence type="ECO:0000256" key="3">
    <source>
        <dbReference type="ARBA" id="ARBA00022679"/>
    </source>
</evidence>
<dbReference type="InterPro" id="IPR006206">
    <property type="entry name" value="Mevalonate/galactokinase"/>
</dbReference>
<comment type="catalytic activity">
    <reaction evidence="11">
        <text>alpha-D-galactose + ATP = alpha-D-galactose 1-phosphate + ADP + H(+)</text>
        <dbReference type="Rhea" id="RHEA:13553"/>
        <dbReference type="ChEBI" id="CHEBI:15378"/>
        <dbReference type="ChEBI" id="CHEBI:28061"/>
        <dbReference type="ChEBI" id="CHEBI:30616"/>
        <dbReference type="ChEBI" id="CHEBI:58336"/>
        <dbReference type="ChEBI" id="CHEBI:456216"/>
        <dbReference type="EC" id="2.7.1.6"/>
    </reaction>
</comment>
<keyword evidence="10 11" id="KW-0119">Carbohydrate metabolism</keyword>
<dbReference type="InterPro" id="IPR000705">
    <property type="entry name" value="Galactokinase"/>
</dbReference>
<dbReference type="InterPro" id="IPR022963">
    <property type="entry name" value="Galactokinase_bac"/>
</dbReference>
<comment type="pathway">
    <text evidence="11">Carbohydrate metabolism; galactose metabolism.</text>
</comment>
<dbReference type="PROSITE" id="PS00106">
    <property type="entry name" value="GALACTOKINASE"/>
    <property type="match status" value="1"/>
</dbReference>
<dbReference type="NCBIfam" id="NF003705">
    <property type="entry name" value="PRK05322.1"/>
    <property type="match status" value="1"/>
</dbReference>
<evidence type="ECO:0000256" key="7">
    <source>
        <dbReference type="ARBA" id="ARBA00022840"/>
    </source>
</evidence>
<dbReference type="InterPro" id="IPR019741">
    <property type="entry name" value="Galactokinase_CS"/>
</dbReference>
<feature type="domain" description="Galactokinase N-terminal" evidence="15">
    <location>
        <begin position="6"/>
        <end position="56"/>
    </location>
</feature>
<evidence type="ECO:0000259" key="14">
    <source>
        <dbReference type="Pfam" id="PF08544"/>
    </source>
</evidence>
<sequence>MEKLYNEFRKIYGDGGAISLFFAPGRVNLIGEHTDYNGGYVFPCALSLGTYVAVRKRTDSKVQWYSMNFEKIGVISSDLEDLHYSEADDWANYPKGVIEIFRREGYRIEEGLDILYYGNIPNGAGLSSSASIELVTAVLLKDLYDFRIDMLTMIQISQKAENEFVGVNCGIMDQFAVGLGKQNHALLLDCDTLEFEKVPVELGEYQLIIANTNKRRGLADSKYNERRMECEHALQQLQKELGIRNLGEVDIETFESFRHLIKNPEQVKRARHVVYENHRTKKAAEKLTNHDLEGFGKMMNESHISLRDDYEVTGTELDALVEAAWEHGALGARMTGAGFGGCTINIVERSRKEEFFQEVRKQYKEKTGLDAEFYAVEIGDGAKKIEGVTQ</sequence>
<dbReference type="SUPFAM" id="SSF55060">
    <property type="entry name" value="GHMP Kinase, C-terminal domain"/>
    <property type="match status" value="1"/>
</dbReference>
<dbReference type="OrthoDB" id="250531at2"/>
<feature type="binding site" evidence="11">
    <location>
        <position position="129"/>
    </location>
    <ligand>
        <name>Mg(2+)</name>
        <dbReference type="ChEBI" id="CHEBI:18420"/>
    </ligand>
</feature>
<feature type="binding site" evidence="11">
    <location>
        <position position="66"/>
    </location>
    <ligand>
        <name>ATP</name>
        <dbReference type="ChEBI" id="CHEBI:30616"/>
    </ligand>
</feature>
<dbReference type="EMBL" id="FTOC01000003">
    <property type="protein sequence ID" value="SIS42315.1"/>
    <property type="molecule type" value="Genomic_DNA"/>
</dbReference>
<evidence type="ECO:0000256" key="1">
    <source>
        <dbReference type="ARBA" id="ARBA00006566"/>
    </source>
</evidence>
<evidence type="ECO:0000256" key="9">
    <source>
        <dbReference type="ARBA" id="ARBA00023144"/>
    </source>
</evidence>
<evidence type="ECO:0000259" key="15">
    <source>
        <dbReference type="Pfam" id="PF10509"/>
    </source>
</evidence>
<dbReference type="PRINTS" id="PR00473">
    <property type="entry name" value="GALCTOKINASE"/>
</dbReference>
<dbReference type="InterPro" id="IPR014721">
    <property type="entry name" value="Ribsml_uS5_D2-typ_fold_subgr"/>
</dbReference>
<reference evidence="17" key="1">
    <citation type="submission" date="2017-01" db="EMBL/GenBank/DDBJ databases">
        <authorList>
            <person name="Varghese N."/>
            <person name="Submissions S."/>
        </authorList>
    </citation>
    <scope>NUCLEOTIDE SEQUENCE [LARGE SCALE GENOMIC DNA]</scope>
    <source>
        <strain evidence="17">DSM 23127</strain>
    </source>
</reference>
<keyword evidence="8 11" id="KW-0460">Magnesium</keyword>
<feature type="binding site" evidence="11">
    <location>
        <begin position="123"/>
        <end position="129"/>
    </location>
    <ligand>
        <name>ATP</name>
        <dbReference type="ChEBI" id="CHEBI:30616"/>
    </ligand>
</feature>
<dbReference type="FunFam" id="3.30.230.10:FF:000017">
    <property type="entry name" value="Galactokinase"/>
    <property type="match status" value="1"/>
</dbReference>
<dbReference type="NCBIfam" id="TIGR00131">
    <property type="entry name" value="gal_kin"/>
    <property type="match status" value="1"/>
</dbReference>
<dbReference type="PROSITE" id="PS00627">
    <property type="entry name" value="GHMP_KINASES_ATP"/>
    <property type="match status" value="1"/>
</dbReference>
<evidence type="ECO:0000256" key="11">
    <source>
        <dbReference type="HAMAP-Rule" id="MF_00246"/>
    </source>
</evidence>
<protein>
    <recommendedName>
        <fullName evidence="11 12">Galactokinase</fullName>
        <ecNumber evidence="11 12">2.7.1.6</ecNumber>
    </recommendedName>
    <alternativeName>
        <fullName evidence="11">Galactose kinase</fullName>
    </alternativeName>
</protein>
<feature type="binding site" evidence="11">
    <location>
        <begin position="32"/>
        <end position="35"/>
    </location>
    <ligand>
        <name>substrate</name>
    </ligand>
</feature>
<proteinExistence type="inferred from homology"/>
<dbReference type="GO" id="GO:0004335">
    <property type="term" value="F:galactokinase activity"/>
    <property type="evidence" value="ECO:0007669"/>
    <property type="project" value="UniProtKB-UniRule"/>
</dbReference>
<keyword evidence="3 11" id="KW-0808">Transferase</keyword>
<dbReference type="InterPro" id="IPR020568">
    <property type="entry name" value="Ribosomal_Su5_D2-typ_SF"/>
</dbReference>
<evidence type="ECO:0000256" key="5">
    <source>
        <dbReference type="ARBA" id="ARBA00022741"/>
    </source>
</evidence>
<feature type="binding site" evidence="11">
    <location>
        <position position="161"/>
    </location>
    <ligand>
        <name>Mg(2+)</name>
        <dbReference type="ChEBI" id="CHEBI:18420"/>
    </ligand>
</feature>
<feature type="domain" description="GHMP kinase C-terminal" evidence="14">
    <location>
        <begin position="284"/>
        <end position="364"/>
    </location>
</feature>
<dbReference type="Pfam" id="PF10509">
    <property type="entry name" value="GalKase_gal_bdg"/>
    <property type="match status" value="1"/>
</dbReference>
<dbReference type="GO" id="GO:0006012">
    <property type="term" value="P:galactose metabolic process"/>
    <property type="evidence" value="ECO:0007669"/>
    <property type="project" value="UniProtKB-UniRule"/>
</dbReference>
<evidence type="ECO:0000256" key="8">
    <source>
        <dbReference type="ARBA" id="ARBA00022842"/>
    </source>
</evidence>
<dbReference type="InterPro" id="IPR019539">
    <property type="entry name" value="GalKase_N"/>
</dbReference>
<dbReference type="InterPro" id="IPR006204">
    <property type="entry name" value="GHMP_kinase_N_dom"/>
</dbReference>
<feature type="binding site" evidence="11">
    <location>
        <position position="223"/>
    </location>
    <ligand>
        <name>substrate</name>
    </ligand>
</feature>
<feature type="site" description="Transition state stabilizer" evidence="11">
    <location>
        <position position="26"/>
    </location>
</feature>